<sequence length="557" mass="65326">MEFDEIVVKESPGLCRCCLSEGCYKDLGSEYTWMNEAEVYADMLLECFDISITQHNEGPNGPSRLICEVCITRLRDACNFKKQVLDSEKKFIDMLGRGEFRPKVLIYQTQMKTENNEEQVQEEVEYLEDDLDFDDDEVLKPSVDEHSSALETVTSETISLKRKLKTKKTKISRPKKHVEVDEKPKSSKAVSKDFNCKEIEQQNYNLKAKDSQRKYELIKFLTVVIENSTVCPFRWASTFMCFYCNCPFYEATLLREHMKAEHSDIKITSTYKSMLGNTKIKLDITEIRCKRCSEHFEKFDDFLTHAAKVHSLEFNPEVANWLFSFKLTSNDCRECGQSFICFSSLLKHAHKYHNKSLCYVCEICGQGFVAKSNVDGHVRNVHLTSNKCNICNKQFSGYNAYKAHYDKEHKRFKCPKCPEVLSSWYLKRKHMTQVHDSKLYKFECDLCDKIFTFSSKLQYHKSNVHYRNKPLQCEVCAFKAYSRESLKRHMVRHDDSRPFQCGICMKSFQRKKNLDIHVRIHTNDRRCVCKECGKAFVQTTSLKLHMRVHHPELQFNK</sequence>
<accession>A0ACC1CES2</accession>
<dbReference type="Proteomes" id="UP000824533">
    <property type="component" value="Linkage Group LG29"/>
</dbReference>
<gene>
    <name evidence="1" type="ORF">K1T71_014596</name>
</gene>
<evidence type="ECO:0000313" key="2">
    <source>
        <dbReference type="Proteomes" id="UP000824533"/>
    </source>
</evidence>
<comment type="caution">
    <text evidence="1">The sequence shown here is derived from an EMBL/GenBank/DDBJ whole genome shotgun (WGS) entry which is preliminary data.</text>
</comment>
<name>A0ACC1CES2_9NEOP</name>
<reference evidence="1 2" key="1">
    <citation type="journal article" date="2021" name="Front. Genet.">
        <title>Chromosome-Level Genome Assembly Reveals Significant Gene Expansion in the Toll and IMD Signaling Pathways of Dendrolimus kikuchii.</title>
        <authorList>
            <person name="Zhou J."/>
            <person name="Wu P."/>
            <person name="Xiong Z."/>
            <person name="Liu N."/>
            <person name="Zhao N."/>
            <person name="Ji M."/>
            <person name="Qiu Y."/>
            <person name="Yang B."/>
        </authorList>
    </citation>
    <scope>NUCLEOTIDE SEQUENCE [LARGE SCALE GENOMIC DNA]</scope>
    <source>
        <strain evidence="1">Ann1</strain>
    </source>
</reference>
<evidence type="ECO:0000313" key="1">
    <source>
        <dbReference type="EMBL" id="KAJ0169990.1"/>
    </source>
</evidence>
<keyword evidence="2" id="KW-1185">Reference proteome</keyword>
<dbReference type="EMBL" id="CM034415">
    <property type="protein sequence ID" value="KAJ0169990.1"/>
    <property type="molecule type" value="Genomic_DNA"/>
</dbReference>
<proteinExistence type="predicted"/>
<organism evidence="1 2">
    <name type="scientific">Dendrolimus kikuchii</name>
    <dbReference type="NCBI Taxonomy" id="765133"/>
    <lineage>
        <taxon>Eukaryota</taxon>
        <taxon>Metazoa</taxon>
        <taxon>Ecdysozoa</taxon>
        <taxon>Arthropoda</taxon>
        <taxon>Hexapoda</taxon>
        <taxon>Insecta</taxon>
        <taxon>Pterygota</taxon>
        <taxon>Neoptera</taxon>
        <taxon>Endopterygota</taxon>
        <taxon>Lepidoptera</taxon>
        <taxon>Glossata</taxon>
        <taxon>Ditrysia</taxon>
        <taxon>Bombycoidea</taxon>
        <taxon>Lasiocampidae</taxon>
        <taxon>Dendrolimus</taxon>
    </lineage>
</organism>
<protein>
    <submittedName>
        <fullName evidence="1">Uncharacterized protein</fullName>
    </submittedName>
</protein>